<dbReference type="Gene3D" id="2.60.120.260">
    <property type="entry name" value="Galactose-binding domain-like"/>
    <property type="match status" value="1"/>
</dbReference>
<dbReference type="SUPFAM" id="SSF49785">
    <property type="entry name" value="Galactose-binding domain-like"/>
    <property type="match status" value="1"/>
</dbReference>
<organism evidence="4 5">
    <name type="scientific">Hymenobacter monticola</name>
    <dbReference type="NCBI Taxonomy" id="1705399"/>
    <lineage>
        <taxon>Bacteria</taxon>
        <taxon>Pseudomonadati</taxon>
        <taxon>Bacteroidota</taxon>
        <taxon>Cytophagia</taxon>
        <taxon>Cytophagales</taxon>
        <taxon>Hymenobacteraceae</taxon>
        <taxon>Hymenobacter</taxon>
    </lineage>
</organism>
<evidence type="ECO:0000259" key="3">
    <source>
        <dbReference type="Pfam" id="PF22666"/>
    </source>
</evidence>
<sequence>MKKTPLVLLLALATDAVAQQAPTPGQRTWLQPTTFSLGSFGNPAGSYGPLTRWWWPGNLVTKTELQREINLFADYGFAGVEVQALQLPTPMTSDERRQLQTVDGPEYYENLRAMLDEARKRHLVVDLTDGSGWPPGGSYLTPEDGFLSLEFAAVTVAGGQKARVALPRVPNPTPVPARLQAVLAAKTRPKAAGDTSRTVPLDEASVRVLTAGVRHDTLTYELPAGSWQVIAFWSIPSNEQTAMAATRQQGPVLDHLDSVKVRKNYTHLFGARTGLAPYFGNPVRAIFNDSYEFKANRHYAPDFLAYFKAHRGYDITPYLPANMQKGYNFVEFMRPNAQPDFTFSDQDWRLRHDYDLTVSELLGEHFFNTSRTWAETRGLLHRTQGYGLNMDMIGMAGLASIPETESMLGPEANLKVMTSGALLYNKPIMTAEAAVFMNQAYTTTPQTVRLAVDKLFAAGVNQVVYHGVPYRRTSERLGTEGWYPFSTPALSLINFSSNLGEGNRFWPDQPEVNQYVRRVQYALRAGKPHADVLVYYPFLNVEDMPDNPEEIFTLGTLGPATPPPVPPVAQAAARAKQAWAAQVYPLLNELEHQGLSWQWVNDASLQAATPGRDGQFAIRGNTFQALILANAAVLPLPTAEHLKDLSRQGLRLLATGELPTRQPSYLRWQENDRKTAQAIQAALKGKNSRYLRQPGEWATWLRQLTPAVRFSAPYPFTRQTQRELPDGSRVQFIWNKSAQWQNITLALGSQFKRSYWLNADAGTTTPNAGPTVSYQLPPYGSVLLYAATTPAASAPAAPAAPVVNPTRQLLALEQWRLKTDSVELKNTPLFDWKTNPQLRYSAAEGVYTASFEWRPPAGTAPYFLDLGQVAYTAEVFLNGQRVGKRIYSPYVLDISRFLKPGANTLTVRVAPGQLNGYLNQARHGDPRYKQFKDRQDQVMSGGLLGPVVIRPGRVAE</sequence>
<dbReference type="InterPro" id="IPR054593">
    <property type="entry name" value="Beta-mannosidase-like_N2"/>
</dbReference>
<evidence type="ECO:0000313" key="4">
    <source>
        <dbReference type="EMBL" id="UOE36407.1"/>
    </source>
</evidence>
<evidence type="ECO:0000256" key="1">
    <source>
        <dbReference type="ARBA" id="ARBA00022801"/>
    </source>
</evidence>
<dbReference type="PANTHER" id="PTHR36848">
    <property type="entry name" value="DNA-BINDING PROTEIN (PUTATIVE SECRETED PROTEIN)-RELATED"/>
    <property type="match status" value="1"/>
</dbReference>
<keyword evidence="5" id="KW-1185">Reference proteome</keyword>
<feature type="signal peptide" evidence="2">
    <location>
        <begin position="1"/>
        <end position="18"/>
    </location>
</feature>
<dbReference type="RefSeq" id="WP_243520244.1">
    <property type="nucleotide sequence ID" value="NZ_CP094535.1"/>
</dbReference>
<dbReference type="Pfam" id="PF17132">
    <property type="entry name" value="Glyco_hydro_106"/>
    <property type="match status" value="2"/>
</dbReference>
<dbReference type="EMBL" id="CP094535">
    <property type="protein sequence ID" value="UOE36407.1"/>
    <property type="molecule type" value="Genomic_DNA"/>
</dbReference>
<keyword evidence="4" id="KW-0614">Plasmid</keyword>
<keyword evidence="1" id="KW-0378">Hydrolase</keyword>
<feature type="chain" id="PRO_5046249912" description="Beta-mannosidase-like galactose-binding domain-containing protein" evidence="2">
    <location>
        <begin position="19"/>
        <end position="956"/>
    </location>
</feature>
<evidence type="ECO:0000313" key="5">
    <source>
        <dbReference type="Proteomes" id="UP000831390"/>
    </source>
</evidence>
<feature type="domain" description="Beta-mannosidase-like galactose-binding" evidence="3">
    <location>
        <begin position="841"/>
        <end position="928"/>
    </location>
</feature>
<proteinExistence type="predicted"/>
<dbReference type="InterPro" id="IPR053161">
    <property type="entry name" value="Ulvan_degrading_GH"/>
</dbReference>
<gene>
    <name evidence="4" type="ORF">MTP16_23910</name>
</gene>
<dbReference type="Proteomes" id="UP000831390">
    <property type="component" value="Plasmid unnamed1"/>
</dbReference>
<dbReference type="Pfam" id="PF22666">
    <property type="entry name" value="Glyco_hydro_2_N2"/>
    <property type="match status" value="1"/>
</dbReference>
<evidence type="ECO:0000256" key="2">
    <source>
        <dbReference type="SAM" id="SignalP"/>
    </source>
</evidence>
<protein>
    <recommendedName>
        <fullName evidence="3">Beta-mannosidase-like galactose-binding domain-containing protein</fullName>
    </recommendedName>
</protein>
<dbReference type="InterPro" id="IPR008979">
    <property type="entry name" value="Galactose-bd-like_sf"/>
</dbReference>
<dbReference type="PANTHER" id="PTHR36848:SF2">
    <property type="entry name" value="SECRETED PROTEIN"/>
    <property type="match status" value="1"/>
</dbReference>
<geneLocation type="plasmid" evidence="4 5">
    <name>unnamed1</name>
</geneLocation>
<reference evidence="4 5" key="1">
    <citation type="submission" date="2022-03" db="EMBL/GenBank/DDBJ databases">
        <title>Hymenobactersp. isolated from the air.</title>
        <authorList>
            <person name="Won M."/>
            <person name="Kwon S.-W."/>
        </authorList>
    </citation>
    <scope>NUCLEOTIDE SEQUENCE [LARGE SCALE GENOMIC DNA]</scope>
    <source>
        <strain evidence="4 5">KACC 22596</strain>
        <plasmid evidence="4 5">unnamed1</plasmid>
    </source>
</reference>
<name>A0ABY4BDL9_9BACT</name>
<keyword evidence="2" id="KW-0732">Signal</keyword>
<accession>A0ABY4BDL9</accession>